<evidence type="ECO:0000313" key="4">
    <source>
        <dbReference type="EMBL" id="ADK85883.1"/>
    </source>
</evidence>
<dbReference type="PROSITE" id="PS51257">
    <property type="entry name" value="PROKAR_LIPOPROTEIN"/>
    <property type="match status" value="1"/>
</dbReference>
<evidence type="ECO:0000256" key="1">
    <source>
        <dbReference type="SAM" id="MobiDB-lite"/>
    </source>
</evidence>
<feature type="chain" id="PRO_5003150325" evidence="2">
    <location>
        <begin position="19"/>
        <end position="564"/>
    </location>
</feature>
<keyword evidence="2" id="KW-0732">Signal</keyword>
<dbReference type="KEGG" id="dbr:Deba_2526"/>
<keyword evidence="5" id="KW-1185">Reference proteome</keyword>
<dbReference type="RefSeq" id="WP_013259322.1">
    <property type="nucleotide sequence ID" value="NC_014365.1"/>
</dbReference>
<protein>
    <submittedName>
        <fullName evidence="4">Pyrrolo-quinoline quinone</fullName>
    </submittedName>
</protein>
<feature type="signal peptide" evidence="2">
    <location>
        <begin position="1"/>
        <end position="18"/>
    </location>
</feature>
<dbReference type="HOGENOM" id="CLU_482924_0_0_7"/>
<dbReference type="InterPro" id="IPR015943">
    <property type="entry name" value="WD40/YVTN_repeat-like_dom_sf"/>
</dbReference>
<reference evidence="4 5" key="1">
    <citation type="journal article" date="2010" name="Stand. Genomic Sci.">
        <title>Complete genome sequence of Desulfarculus baarsii type strain (2st14).</title>
        <authorList>
            <person name="Sun H."/>
            <person name="Spring S."/>
            <person name="Lapidus A."/>
            <person name="Davenport K."/>
            <person name="Del Rio T.G."/>
            <person name="Tice H."/>
            <person name="Nolan M."/>
            <person name="Copeland A."/>
            <person name="Cheng J.F."/>
            <person name="Lucas S."/>
            <person name="Tapia R."/>
            <person name="Goodwin L."/>
            <person name="Pitluck S."/>
            <person name="Ivanova N."/>
            <person name="Pagani I."/>
            <person name="Mavromatis K."/>
            <person name="Ovchinnikova G."/>
            <person name="Pati A."/>
            <person name="Chen A."/>
            <person name="Palaniappan K."/>
            <person name="Hauser L."/>
            <person name="Chang Y.J."/>
            <person name="Jeffries C.D."/>
            <person name="Detter J.C."/>
            <person name="Han C."/>
            <person name="Rohde M."/>
            <person name="Brambilla E."/>
            <person name="Goker M."/>
            <person name="Woyke T."/>
            <person name="Bristow J."/>
            <person name="Eisen J.A."/>
            <person name="Markowitz V."/>
            <person name="Hugenholtz P."/>
            <person name="Kyrpides N.C."/>
            <person name="Klenk H.P."/>
            <person name="Land M."/>
        </authorList>
    </citation>
    <scope>NUCLEOTIDE SEQUENCE [LARGE SCALE GENOMIC DNA]</scope>
    <source>
        <strain evidence="5">ATCC 33931 / DSM 2075 / LMG 7858 / VKM B-1802 / 2st14</strain>
    </source>
</reference>
<dbReference type="InterPro" id="IPR002372">
    <property type="entry name" value="PQQ_rpt_dom"/>
</dbReference>
<evidence type="ECO:0000313" key="5">
    <source>
        <dbReference type="Proteomes" id="UP000009047"/>
    </source>
</evidence>
<dbReference type="AlphaFoldDB" id="E1QJZ0"/>
<feature type="region of interest" description="Disordered" evidence="1">
    <location>
        <begin position="119"/>
        <end position="138"/>
    </location>
</feature>
<feature type="domain" description="Pyrrolo-quinoline quinone repeat" evidence="3">
    <location>
        <begin position="151"/>
        <end position="396"/>
    </location>
</feature>
<proteinExistence type="predicted"/>
<dbReference type="STRING" id="644282.Deba_2526"/>
<dbReference type="eggNOG" id="COG1520">
    <property type="taxonomic scope" value="Bacteria"/>
</dbReference>
<dbReference type="InterPro" id="IPR011047">
    <property type="entry name" value="Quinoprotein_ADH-like_sf"/>
</dbReference>
<dbReference type="SUPFAM" id="SSF50998">
    <property type="entry name" value="Quinoprotein alcohol dehydrogenase-like"/>
    <property type="match status" value="1"/>
</dbReference>
<sequence>MMRALITAFFCLALLAAAQGCQEPPRPMEAYFVRGGMVIEAADLRQVTLWLGDAQKATWRSSTEAGKLLGPGRLWLDLDWRPGQRWRVEAIGGERREQTTITAPRKASPLLVATIPLEDVDPAGPNSGGSPDTEVRFSPDGERLAIGSYGGWLRVVESRGGREVFSRKMAEGMVKRIAWSEVNGRQVLFVGEQSPDGFLYCLEADTGREIWRYRTADDVETSTVSEDDSRNRIYNLPGIYQLQALDNGDLVTVSTHGWFKGDQWITKCVVYGLRGDDGRLKWRWPEKDTFPHSITWFGASDSGGVLGFTAHHVRPADDMHSQYPGGMFYCLNGDDGRLLWKYAIPPLKPHYSSAGAWQAVCVSPNGRRLFLGLNDGRAMLFNAAQGSRPAPLWIKDLGTPVMVGDVPVTSPVSYAAMSNAVAYMVLPNSIIPASSGNQRNRRPTPHPMANYLVAMDMRGRVIWNWHGQGAFQGVFLSRDGRWVATALTSGGMTPDLNLFGMNLFDVTLPGGGADKLVFHFPTVGPLHFQGAVSPRGRYVAVSEFPYSSDEGKTIHGRYQVHVIH</sequence>
<dbReference type="EMBL" id="CP002085">
    <property type="protein sequence ID" value="ADK85883.1"/>
    <property type="molecule type" value="Genomic_DNA"/>
</dbReference>
<organism evidence="4 5">
    <name type="scientific">Desulfarculus baarsii (strain ATCC 33931 / DSM 2075 / LMG 7858 / VKM B-1802 / 2st14)</name>
    <dbReference type="NCBI Taxonomy" id="644282"/>
    <lineage>
        <taxon>Bacteria</taxon>
        <taxon>Pseudomonadati</taxon>
        <taxon>Thermodesulfobacteriota</taxon>
        <taxon>Desulfarculia</taxon>
        <taxon>Desulfarculales</taxon>
        <taxon>Desulfarculaceae</taxon>
        <taxon>Desulfarculus</taxon>
    </lineage>
</organism>
<accession>E1QJZ0</accession>
<evidence type="ECO:0000256" key="2">
    <source>
        <dbReference type="SAM" id="SignalP"/>
    </source>
</evidence>
<evidence type="ECO:0000259" key="3">
    <source>
        <dbReference type="Pfam" id="PF13360"/>
    </source>
</evidence>
<gene>
    <name evidence="4" type="ordered locus">Deba_2526</name>
</gene>
<name>E1QJZ0_DESB2</name>
<dbReference type="Proteomes" id="UP000009047">
    <property type="component" value="Chromosome"/>
</dbReference>
<dbReference type="Gene3D" id="2.130.10.10">
    <property type="entry name" value="YVTN repeat-like/Quinoprotein amine dehydrogenase"/>
    <property type="match status" value="2"/>
</dbReference>
<dbReference type="Pfam" id="PF13360">
    <property type="entry name" value="PQQ_2"/>
    <property type="match status" value="1"/>
</dbReference>
<dbReference type="OrthoDB" id="9762291at2"/>